<proteinExistence type="predicted"/>
<dbReference type="Pfam" id="PF13473">
    <property type="entry name" value="Cupredoxin_1"/>
    <property type="match status" value="1"/>
</dbReference>
<protein>
    <recommendedName>
        <fullName evidence="1">EfeO-type cupredoxin-like domain-containing protein</fullName>
    </recommendedName>
</protein>
<accession>A0A6J4QJD8</accession>
<evidence type="ECO:0000259" key="1">
    <source>
        <dbReference type="Pfam" id="PF13473"/>
    </source>
</evidence>
<reference evidence="2" key="1">
    <citation type="submission" date="2020-02" db="EMBL/GenBank/DDBJ databases">
        <authorList>
            <person name="Meier V. D."/>
        </authorList>
    </citation>
    <scope>NUCLEOTIDE SEQUENCE</scope>
    <source>
        <strain evidence="2">AVDCRST_MAG78</strain>
    </source>
</reference>
<dbReference type="InterPro" id="IPR008972">
    <property type="entry name" value="Cupredoxin"/>
</dbReference>
<dbReference type="SUPFAM" id="SSF49503">
    <property type="entry name" value="Cupredoxins"/>
    <property type="match status" value="1"/>
</dbReference>
<dbReference type="EMBL" id="CADCVB010000190">
    <property type="protein sequence ID" value="CAA9446366.1"/>
    <property type="molecule type" value="Genomic_DNA"/>
</dbReference>
<evidence type="ECO:0000313" key="2">
    <source>
        <dbReference type="EMBL" id="CAA9446366.1"/>
    </source>
</evidence>
<dbReference type="Gene3D" id="2.60.40.420">
    <property type="entry name" value="Cupredoxins - blue copper proteins"/>
    <property type="match status" value="1"/>
</dbReference>
<feature type="domain" description="EfeO-type cupredoxin-like" evidence="1">
    <location>
        <begin position="17"/>
        <end position="114"/>
    </location>
</feature>
<gene>
    <name evidence="2" type="ORF">AVDCRST_MAG78-2915</name>
</gene>
<name>A0A6J4QJD8_9ACTN</name>
<dbReference type="InterPro" id="IPR028096">
    <property type="entry name" value="EfeO_Cupredoxin"/>
</dbReference>
<sequence length="124" mass="13458">MSTTTVRLLVPFLLLLLALVGLFLLLRPDPSTSAGEAQEQAFEIAINEGVMSPEEISVEEGDRVNLQITADEPLEFHLHGYDLEEEVEPGEPAELSFDATTTGRFEIENHATDAVLGALLVQPG</sequence>
<organism evidence="2">
    <name type="scientific">uncultured Rubrobacteraceae bacterium</name>
    <dbReference type="NCBI Taxonomy" id="349277"/>
    <lineage>
        <taxon>Bacteria</taxon>
        <taxon>Bacillati</taxon>
        <taxon>Actinomycetota</taxon>
        <taxon>Rubrobacteria</taxon>
        <taxon>Rubrobacterales</taxon>
        <taxon>Rubrobacteraceae</taxon>
        <taxon>environmental samples</taxon>
    </lineage>
</organism>
<dbReference type="AlphaFoldDB" id="A0A6J4QJD8"/>